<keyword evidence="2" id="KW-1185">Reference proteome</keyword>
<protein>
    <submittedName>
        <fullName evidence="1">Uncharacterized protein</fullName>
    </submittedName>
</protein>
<gene>
    <name evidence="1" type="ORF">CLV30_10540</name>
</gene>
<evidence type="ECO:0000313" key="2">
    <source>
        <dbReference type="Proteomes" id="UP000243528"/>
    </source>
</evidence>
<sequence length="98" mass="10549">MSRVTPDGGHTIRHKLDVLAGHCAEVGRPYEQIDKTVATRLEPHESPQAFAERCGALAELGIDHAVVVTAGPWTEETVATLTAAARELEHPESRQEAG</sequence>
<dbReference type="RefSeq" id="WP_205740824.1">
    <property type="nucleotide sequence ID" value="NZ_PYGE01000005.1"/>
</dbReference>
<accession>A0A2P8E568</accession>
<evidence type="ECO:0000313" key="1">
    <source>
        <dbReference type="EMBL" id="PSL04577.1"/>
    </source>
</evidence>
<organism evidence="1 2">
    <name type="scientific">Haloactinopolyspora alba</name>
    <dbReference type="NCBI Taxonomy" id="648780"/>
    <lineage>
        <taxon>Bacteria</taxon>
        <taxon>Bacillati</taxon>
        <taxon>Actinomycetota</taxon>
        <taxon>Actinomycetes</taxon>
        <taxon>Jiangellales</taxon>
        <taxon>Jiangellaceae</taxon>
        <taxon>Haloactinopolyspora</taxon>
    </lineage>
</organism>
<dbReference type="Proteomes" id="UP000243528">
    <property type="component" value="Unassembled WGS sequence"/>
</dbReference>
<dbReference type="EMBL" id="PYGE01000005">
    <property type="protein sequence ID" value="PSL04577.1"/>
    <property type="molecule type" value="Genomic_DNA"/>
</dbReference>
<comment type="caution">
    <text evidence="1">The sequence shown here is derived from an EMBL/GenBank/DDBJ whole genome shotgun (WGS) entry which is preliminary data.</text>
</comment>
<dbReference type="AlphaFoldDB" id="A0A2P8E568"/>
<reference evidence="1 2" key="1">
    <citation type="submission" date="2018-03" db="EMBL/GenBank/DDBJ databases">
        <title>Genomic Encyclopedia of Archaeal and Bacterial Type Strains, Phase II (KMG-II): from individual species to whole genera.</title>
        <authorList>
            <person name="Goeker M."/>
        </authorList>
    </citation>
    <scope>NUCLEOTIDE SEQUENCE [LARGE SCALE GENOMIC DNA]</scope>
    <source>
        <strain evidence="1 2">DSM 45211</strain>
    </source>
</reference>
<name>A0A2P8E568_9ACTN</name>
<proteinExistence type="predicted"/>